<dbReference type="PANTHER" id="PTHR43686:SF1">
    <property type="entry name" value="AMINOTRAN_5 DOMAIN-CONTAINING PROTEIN"/>
    <property type="match status" value="1"/>
</dbReference>
<evidence type="ECO:0000256" key="1">
    <source>
        <dbReference type="ARBA" id="ARBA00022679"/>
    </source>
</evidence>
<gene>
    <name evidence="4" type="ORF">D8S85_17050</name>
</gene>
<feature type="binding site" evidence="2">
    <location>
        <position position="44"/>
    </location>
    <ligand>
        <name>ATP</name>
        <dbReference type="ChEBI" id="CHEBI:30616"/>
    </ligand>
</feature>
<dbReference type="Gene3D" id="3.40.50.620">
    <property type="entry name" value="HUPs"/>
    <property type="match status" value="1"/>
</dbReference>
<evidence type="ECO:0000259" key="3">
    <source>
        <dbReference type="Pfam" id="PF01171"/>
    </source>
</evidence>
<keyword evidence="2" id="KW-0547">Nucleotide-binding</keyword>
<organism evidence="4 5">
    <name type="scientific">Butyricimonas faecalis</name>
    <dbReference type="NCBI Taxonomy" id="2093856"/>
    <lineage>
        <taxon>Bacteria</taxon>
        <taxon>Pseudomonadati</taxon>
        <taxon>Bacteroidota</taxon>
        <taxon>Bacteroidia</taxon>
        <taxon>Bacteroidales</taxon>
        <taxon>Odoribacteraceae</taxon>
        <taxon>Butyricimonas</taxon>
    </lineage>
</organism>
<sequence>MITEEKRDKVFTRDFFRKVGKAIHDYHLIEDGDRILVGVSGGKDSLALLEVLAMRAKDPKQNYTVIAAHIAVEDVAYEVDGDYLRAFCERLGVEYVYRTIRVDTTVNPKKPACFVCSWHRRKMLFDIAKEYDCKKLALGHHRDDAVESLLMSMMFNGTICSMPARLEMFKNTFTLIRPLIYLSNDETLRYAEMRQFKKQKKYCPHEKATNRDAVSRLLDQMEMISPHARSNLFAAMQNIREDYLP</sequence>
<dbReference type="KEGG" id="buy:D8S85_17050"/>
<name>A0A3S9VX35_9BACT</name>
<accession>A0A3S9VX35</accession>
<evidence type="ECO:0000313" key="5">
    <source>
        <dbReference type="Proteomes" id="UP000270673"/>
    </source>
</evidence>
<dbReference type="GO" id="GO:0016740">
    <property type="term" value="F:transferase activity"/>
    <property type="evidence" value="ECO:0007669"/>
    <property type="project" value="UniProtKB-KW"/>
</dbReference>
<keyword evidence="5" id="KW-1185">Reference proteome</keyword>
<dbReference type="InterPro" id="IPR035107">
    <property type="entry name" value="tRNA_thiolation_TtcA_Ctu1"/>
</dbReference>
<dbReference type="AlphaFoldDB" id="A0A3S9VX35"/>
<feature type="binding site" evidence="2">
    <location>
        <position position="144"/>
    </location>
    <ligand>
        <name>ATP</name>
        <dbReference type="ChEBI" id="CHEBI:30616"/>
    </ligand>
</feature>
<dbReference type="InterPro" id="IPR014729">
    <property type="entry name" value="Rossmann-like_a/b/a_fold"/>
</dbReference>
<keyword evidence="2" id="KW-0067">ATP-binding</keyword>
<dbReference type="PANTHER" id="PTHR43686">
    <property type="entry name" value="SULFURTRANSFERASE-RELATED"/>
    <property type="match status" value="1"/>
</dbReference>
<feature type="binding site" evidence="2">
    <location>
        <position position="139"/>
    </location>
    <ligand>
        <name>ATP</name>
        <dbReference type="ChEBI" id="CHEBI:30616"/>
    </ligand>
</feature>
<dbReference type="RefSeq" id="WP_106481487.1">
    <property type="nucleotide sequence ID" value="NZ_CP032819.1"/>
</dbReference>
<dbReference type="PIRSF" id="PIRSF004976">
    <property type="entry name" value="ATPase_YdaO"/>
    <property type="match status" value="1"/>
</dbReference>
<dbReference type="EMBL" id="CP032819">
    <property type="protein sequence ID" value="AZS31091.1"/>
    <property type="molecule type" value="Genomic_DNA"/>
</dbReference>
<evidence type="ECO:0000313" key="4">
    <source>
        <dbReference type="EMBL" id="AZS31091.1"/>
    </source>
</evidence>
<proteinExistence type="predicted"/>
<dbReference type="SUPFAM" id="SSF52402">
    <property type="entry name" value="Adenine nucleotide alpha hydrolases-like"/>
    <property type="match status" value="1"/>
</dbReference>
<keyword evidence="1" id="KW-0808">Transferase</keyword>
<dbReference type="CDD" id="cd24138">
    <property type="entry name" value="TtcA-like"/>
    <property type="match status" value="1"/>
</dbReference>
<dbReference type="Pfam" id="PF01171">
    <property type="entry name" value="ATP_bind_3"/>
    <property type="match status" value="1"/>
</dbReference>
<dbReference type="GO" id="GO:0008033">
    <property type="term" value="P:tRNA processing"/>
    <property type="evidence" value="ECO:0007669"/>
    <property type="project" value="InterPro"/>
</dbReference>
<feature type="binding site" evidence="2">
    <location>
        <position position="70"/>
    </location>
    <ligand>
        <name>ATP</name>
        <dbReference type="ChEBI" id="CHEBI:30616"/>
    </ligand>
</feature>
<reference evidence="4 5" key="1">
    <citation type="submission" date="2018-10" db="EMBL/GenBank/DDBJ databases">
        <title>Butyricimonas faecalis sp. nov., isolated from human faeces and emended description of the genus Butyricimonas.</title>
        <authorList>
            <person name="Le Roy T."/>
            <person name="Van der Smissen P."/>
            <person name="Paquot A."/>
            <person name="Delzenne N."/>
            <person name="Muccioli G."/>
            <person name="Collet J.-F."/>
            <person name="Cani P.D."/>
        </authorList>
    </citation>
    <scope>NUCLEOTIDE SEQUENCE [LARGE SCALE GENOMIC DNA]</scope>
    <source>
        <strain evidence="4 5">H184</strain>
    </source>
</reference>
<dbReference type="GO" id="GO:0005524">
    <property type="term" value="F:ATP binding"/>
    <property type="evidence" value="ECO:0007669"/>
    <property type="project" value="UniProtKB-KW"/>
</dbReference>
<dbReference type="Proteomes" id="UP000270673">
    <property type="component" value="Chromosome"/>
</dbReference>
<dbReference type="OrthoDB" id="9807403at2"/>
<feature type="domain" description="tRNA(Ile)-lysidine/2-thiocytidine synthase N-terminal" evidence="3">
    <location>
        <begin position="35"/>
        <end position="196"/>
    </location>
</feature>
<evidence type="ECO:0000256" key="2">
    <source>
        <dbReference type="PIRSR" id="PIRSR004976-51"/>
    </source>
</evidence>
<protein>
    <submittedName>
        <fullName evidence="4">tRNA 2-thiocytidine(32) synthetase TtcA</fullName>
    </submittedName>
</protein>
<feature type="binding site" evidence="2">
    <location>
        <begin position="38"/>
        <end position="40"/>
    </location>
    <ligand>
        <name>ATP</name>
        <dbReference type="ChEBI" id="CHEBI:30616"/>
    </ligand>
</feature>
<dbReference type="InterPro" id="IPR011063">
    <property type="entry name" value="TilS/TtcA_N"/>
</dbReference>